<dbReference type="AlphaFoldDB" id="A0A444L6D4"/>
<dbReference type="PANTHER" id="PTHR10553">
    <property type="entry name" value="SMALL NUCLEAR RIBONUCLEOPROTEIN"/>
    <property type="match status" value="1"/>
</dbReference>
<gene>
    <name evidence="5" type="ORF">Metus_1097</name>
</gene>
<name>A0A444L6D4_METS7</name>
<comment type="caution">
    <text evidence="5">The sequence shown here is derived from an EMBL/GenBank/DDBJ whole genome shotgun (WGS) entry which is preliminary data.</text>
</comment>
<dbReference type="InterPro" id="IPR022901">
    <property type="entry name" value="snRNP_Sm-like_arc"/>
</dbReference>
<dbReference type="Pfam" id="PF01423">
    <property type="entry name" value="LSM"/>
    <property type="match status" value="1"/>
</dbReference>
<protein>
    <recommendedName>
        <fullName evidence="2">Putative snRNP Sm-like protein</fullName>
    </recommendedName>
</protein>
<dbReference type="InterPro" id="IPR044641">
    <property type="entry name" value="Lsm7/SmG-like"/>
</dbReference>
<dbReference type="InterPro" id="IPR001163">
    <property type="entry name" value="Sm_dom_euk/arc"/>
</dbReference>
<dbReference type="Gene3D" id="2.30.30.100">
    <property type="match status" value="1"/>
</dbReference>
<dbReference type="InterPro" id="IPR047575">
    <property type="entry name" value="Sm"/>
</dbReference>
<dbReference type="CDD" id="cd01731">
    <property type="entry name" value="archaeal_Sm1"/>
    <property type="match status" value="1"/>
</dbReference>
<accession>A0A444L6D4</accession>
<dbReference type="Proteomes" id="UP000288215">
    <property type="component" value="Unassembled WGS sequence"/>
</dbReference>
<dbReference type="GO" id="GO:1990904">
    <property type="term" value="C:ribonucleoprotein complex"/>
    <property type="evidence" value="ECO:0007669"/>
    <property type="project" value="UniProtKB-KW"/>
</dbReference>
<dbReference type="SMART" id="SM00651">
    <property type="entry name" value="Sm"/>
    <property type="match status" value="1"/>
</dbReference>
<dbReference type="EMBL" id="RXGA01000003">
    <property type="protein sequence ID" value="RWX73123.1"/>
    <property type="molecule type" value="Genomic_DNA"/>
</dbReference>
<comment type="similarity">
    <text evidence="1">Belongs to the snRNP Sm proteins family.</text>
</comment>
<dbReference type="PROSITE" id="PS52002">
    <property type="entry name" value="SM"/>
    <property type="match status" value="1"/>
</dbReference>
<proteinExistence type="inferred from homology"/>
<evidence type="ECO:0000256" key="2">
    <source>
        <dbReference type="ARBA" id="ARBA00021121"/>
    </source>
</evidence>
<dbReference type="SUPFAM" id="SSF50182">
    <property type="entry name" value="Sm-like ribonucleoproteins"/>
    <property type="match status" value="1"/>
</dbReference>
<keyword evidence="3" id="KW-0687">Ribonucleoprotein</keyword>
<feature type="domain" description="Sm" evidence="4">
    <location>
        <begin position="5"/>
        <end position="76"/>
    </location>
</feature>
<evidence type="ECO:0000259" key="4">
    <source>
        <dbReference type="PROSITE" id="PS52002"/>
    </source>
</evidence>
<dbReference type="GO" id="GO:0003723">
    <property type="term" value="F:RNA binding"/>
    <property type="evidence" value="ECO:0007669"/>
    <property type="project" value="InterPro"/>
</dbReference>
<sequence>MSEIGATEMLSESLGSFVLVKLKGGREVRGLMKSFDQHLNLVLDNAEELFPDKEPKKLGAIIVRGDNVVIVSPSPR</sequence>
<evidence type="ECO:0000256" key="3">
    <source>
        <dbReference type="ARBA" id="ARBA00023274"/>
    </source>
</evidence>
<evidence type="ECO:0000313" key="6">
    <source>
        <dbReference type="Proteomes" id="UP000288215"/>
    </source>
</evidence>
<evidence type="ECO:0000313" key="5">
    <source>
        <dbReference type="EMBL" id="RWX73123.1"/>
    </source>
</evidence>
<reference evidence="5 6" key="1">
    <citation type="submission" date="2018-12" db="EMBL/GenBank/DDBJ databases">
        <title>The complete genome of the methanogenic archaea of the candidate phylum Verstraetearchaeota, obtained from the metagenome of underground thermal water.</title>
        <authorList>
            <person name="Kadnikov V.V."/>
            <person name="Mardanov A.V."/>
            <person name="Beletsky A.V."/>
            <person name="Karnachuk O.V."/>
            <person name="Ravin N.V."/>
        </authorList>
    </citation>
    <scope>NUCLEOTIDE SEQUENCE [LARGE SCALE GENOMIC DNA]</scope>
    <source>
        <strain evidence="5">Ch88</strain>
    </source>
</reference>
<evidence type="ECO:0000256" key="1">
    <source>
        <dbReference type="ARBA" id="ARBA00006850"/>
    </source>
</evidence>
<organism evidence="5 6">
    <name type="scientific">Methanosuratincola subterraneus</name>
    <dbReference type="NCBI Taxonomy" id="2593994"/>
    <lineage>
        <taxon>Archaea</taxon>
        <taxon>Thermoproteota</taxon>
        <taxon>Methanosuratincolia</taxon>
        <taxon>Candidatus Methanomethylicales</taxon>
        <taxon>Candidatus Methanomethylicaceae</taxon>
        <taxon>Candidatus Methanosuratincola (ex Vanwonterghem et al. 2016)</taxon>
    </lineage>
</organism>
<dbReference type="InterPro" id="IPR010920">
    <property type="entry name" value="LSM_dom_sf"/>
</dbReference>
<dbReference type="PANTHER" id="PTHR10553:SF5">
    <property type="entry name" value="U6 SNRNA-ASSOCIATED SM-LIKE PROTEIN LSM7"/>
    <property type="match status" value="1"/>
</dbReference>